<keyword evidence="2" id="KW-0456">Lyase</keyword>
<evidence type="ECO:0000256" key="3">
    <source>
        <dbReference type="SAM" id="MobiDB-lite"/>
    </source>
</evidence>
<feature type="domain" description="D-serine dehydratase-like" evidence="4">
    <location>
        <begin position="330"/>
        <end position="430"/>
    </location>
</feature>
<evidence type="ECO:0000256" key="2">
    <source>
        <dbReference type="ARBA" id="ARBA00023239"/>
    </source>
</evidence>
<dbReference type="OrthoDB" id="9811417at2"/>
<dbReference type="Gene3D" id="3.20.20.10">
    <property type="entry name" value="Alanine racemase"/>
    <property type="match status" value="1"/>
</dbReference>
<dbReference type="GO" id="GO:0016829">
    <property type="term" value="F:lyase activity"/>
    <property type="evidence" value="ECO:0007669"/>
    <property type="project" value="UniProtKB-KW"/>
</dbReference>
<dbReference type="PANTHER" id="PTHR28004">
    <property type="entry name" value="ZGC:162816-RELATED"/>
    <property type="match status" value="1"/>
</dbReference>
<sequence length="443" mass="46768">MTDSASAGTPPGNPPSALAGAGLPAGPLAALDAEPVEARSLPQSPVSAAQVRSAGLTRSDLWLPAVVLHEDPLRHNLDRFARWCADRGAALAPHGKTTMSPHLWSSQLDRGAWGLTAATVDQARVMRRFGARRVLIANEVVDPGQLAWLAEALADPGFTPMCLVDSAAGAEAMEDALAAAPRPLPVLLELGVSGRRTGVREAGDALALARRVVSSPRLELVGVEAYEGVFPQRRDGDAPDRARAWLAVLADVAARADAEGLFTAADEVIVTAGGSAYPDLAADALASLPRLSRPLRPLVRSGCYLAHDDMFMERASPLRSGADPDPLRPALTCYARVLSCPEPGRALLGAGKRDVSFDIDLPQPRAVLRGGERVPVAEGVRVVELNDHHAFLDVDATAGEAAPRVGDVVELGLSHPCTVFDKWPLIPVLDTRDRVVDAVRTLF</sequence>
<feature type="region of interest" description="Disordered" evidence="3">
    <location>
        <begin position="1"/>
        <end position="25"/>
    </location>
</feature>
<dbReference type="Pfam" id="PF14031">
    <property type="entry name" value="D-ser_dehydrat"/>
    <property type="match status" value="1"/>
</dbReference>
<evidence type="ECO:0000313" key="5">
    <source>
        <dbReference type="EMBL" id="KIH96457.1"/>
    </source>
</evidence>
<evidence type="ECO:0000313" key="6">
    <source>
        <dbReference type="Proteomes" id="UP000031675"/>
    </source>
</evidence>
<dbReference type="PANTHER" id="PTHR28004:SF8">
    <property type="entry name" value="D-SERINE DEAMINASE"/>
    <property type="match status" value="1"/>
</dbReference>
<proteinExistence type="inferred from homology"/>
<dbReference type="InterPro" id="IPR042208">
    <property type="entry name" value="D-ser_dehydrat-like_sf"/>
</dbReference>
<keyword evidence="6" id="KW-1185">Reference proteome</keyword>
<dbReference type="SMART" id="SM01119">
    <property type="entry name" value="D-ser_dehydrat"/>
    <property type="match status" value="1"/>
</dbReference>
<dbReference type="AlphaFoldDB" id="A0A0C2JHI9"/>
<dbReference type="Gene3D" id="2.40.37.20">
    <property type="entry name" value="D-serine dehydratase-like domain"/>
    <property type="match status" value="1"/>
</dbReference>
<comment type="similarity">
    <text evidence="1">Belongs to the DSD1 family.</text>
</comment>
<dbReference type="SUPFAM" id="SSF51419">
    <property type="entry name" value="PLP-binding barrel"/>
    <property type="match status" value="1"/>
</dbReference>
<name>A0A0C2JHI9_9ACTN</name>
<comment type="caution">
    <text evidence="5">The sequence shown here is derived from an EMBL/GenBank/DDBJ whole genome shotgun (WGS) entry which is preliminary data.</text>
</comment>
<gene>
    <name evidence="5" type="ORF">LP52_24855</name>
</gene>
<accession>A0A0C2JHI9</accession>
<dbReference type="InterPro" id="IPR001608">
    <property type="entry name" value="Ala_racemase_N"/>
</dbReference>
<organism evidence="5 6">
    <name type="scientific">Streptomonospora alba</name>
    <dbReference type="NCBI Taxonomy" id="183763"/>
    <lineage>
        <taxon>Bacteria</taxon>
        <taxon>Bacillati</taxon>
        <taxon>Actinomycetota</taxon>
        <taxon>Actinomycetes</taxon>
        <taxon>Streptosporangiales</taxon>
        <taxon>Nocardiopsidaceae</taxon>
        <taxon>Streptomonospora</taxon>
    </lineage>
</organism>
<dbReference type="InterPro" id="IPR029066">
    <property type="entry name" value="PLP-binding_barrel"/>
</dbReference>
<protein>
    <recommendedName>
        <fullName evidence="4">D-serine dehydratase-like domain-containing protein</fullName>
    </recommendedName>
</protein>
<dbReference type="Proteomes" id="UP000031675">
    <property type="component" value="Unassembled WGS sequence"/>
</dbReference>
<dbReference type="Pfam" id="PF01168">
    <property type="entry name" value="Ala_racemase_N"/>
    <property type="match status" value="1"/>
</dbReference>
<dbReference type="InterPro" id="IPR051466">
    <property type="entry name" value="D-amino_acid_metab_enzyme"/>
</dbReference>
<dbReference type="EMBL" id="JROO01000066">
    <property type="protein sequence ID" value="KIH96457.1"/>
    <property type="molecule type" value="Genomic_DNA"/>
</dbReference>
<dbReference type="RefSeq" id="WP_040276848.1">
    <property type="nucleotide sequence ID" value="NZ_JROO01000066.1"/>
</dbReference>
<evidence type="ECO:0000256" key="1">
    <source>
        <dbReference type="ARBA" id="ARBA00005323"/>
    </source>
</evidence>
<evidence type="ECO:0000259" key="4">
    <source>
        <dbReference type="SMART" id="SM01119"/>
    </source>
</evidence>
<feature type="compositionally biased region" description="Low complexity" evidence="3">
    <location>
        <begin position="15"/>
        <end position="25"/>
    </location>
</feature>
<dbReference type="STRING" id="183763.LP52_24855"/>
<dbReference type="InterPro" id="IPR026956">
    <property type="entry name" value="D-ser_dehydrat-like_dom"/>
</dbReference>
<reference evidence="6" key="1">
    <citation type="journal article" date="2015" name="Chem. Biol.">
        <title>Structure, bioactivity, and resistance mechanism of streptomonomicin, an unusual lasso Peptide from an understudied halophilic actinomycete.</title>
        <authorList>
            <person name="Metelev M."/>
            <person name="Tietz J.I."/>
            <person name="Melby J.O."/>
            <person name="Blair P.M."/>
            <person name="Zhu L."/>
            <person name="Livnat I."/>
            <person name="Severinov K."/>
            <person name="Mitchell D.A."/>
        </authorList>
    </citation>
    <scope>NUCLEOTIDE SEQUENCE [LARGE SCALE GENOMIC DNA]</scope>
    <source>
        <strain evidence="6">YIM 90003</strain>
    </source>
</reference>